<feature type="domain" description="Disease resistance R13L4/SHOC-2-like LRR" evidence="4">
    <location>
        <begin position="580"/>
        <end position="663"/>
    </location>
</feature>
<dbReference type="Proteomes" id="UP000054223">
    <property type="component" value="Unassembled WGS sequence"/>
</dbReference>
<dbReference type="SMART" id="SM00364">
    <property type="entry name" value="LRR_BAC"/>
    <property type="match status" value="3"/>
</dbReference>
<evidence type="ECO:0000313" key="6">
    <source>
        <dbReference type="Proteomes" id="UP000054223"/>
    </source>
</evidence>
<keyword evidence="1" id="KW-0433">Leucine-rich repeat</keyword>
<dbReference type="PANTHER" id="PTHR48051">
    <property type="match status" value="1"/>
</dbReference>
<dbReference type="InterPro" id="IPR050216">
    <property type="entry name" value="LRR_domain-containing"/>
</dbReference>
<dbReference type="SUPFAM" id="SSF52047">
    <property type="entry name" value="RNI-like"/>
    <property type="match status" value="1"/>
</dbReference>
<dbReference type="InterPro" id="IPR055414">
    <property type="entry name" value="LRR_R13L4/SHOC2-like"/>
</dbReference>
<dbReference type="InterPro" id="IPR032675">
    <property type="entry name" value="LRR_dom_sf"/>
</dbReference>
<dbReference type="AlphaFoldDB" id="A0A9X0HND9"/>
<evidence type="ECO:0000256" key="1">
    <source>
        <dbReference type="ARBA" id="ARBA00022614"/>
    </source>
</evidence>
<sequence length="931" mass="102157">MERNFYLSSARKSIFVLTFLLIKVGSSLAQDTIYKVDGDSIEGTIKSASKAGVIYTSQTQAKDSTNRTIASKDIRKIMYAHGRIEYFQSATAASDSTRRTSLQRSVPRYDVIHTTYGSHFEALIHKVDDQTITYSCPANKELTTIKLADVSAVHFKRADSLRSTLGTLTTIAKNSLKRDTTQARLPATTSGVLIEKGIADGDSTNLAADITPSDSAQWTKIEVENVEPIKVKLALLAPASHKANLVAFKGSAASSLAAKTEDKKYSQPSPALRSGSRNPDAEGSSPSIPRTGYADPDSVYVAVIRGPHLFSSQQKVDPQTVELLNLHNSGLDALPASVKAMPKLKAINLSNNHFKAFPTELFDLPNLEYVWLDNVGLQSLILSPDLITKLLKSRIAFISVCNNTKLSKVNSLIFTLPELQEIRLKDNKISQISLTKKADLSKSKIHKIDLSGNKLTAAPVLLTKLPTLRDINLSNNTIVTLDDKFMETKTLRKVSIASNPLAGLPASIVKLKDLNELDLANTMLIGLPDSIGTLNNLTKLTLPSSVLYFPKSFSKLKKLTDLTLKPSLSNSKLAGFPTEITQCTRLKRLDVSGISISAFPKEIGNLQRLEYLYAQRCELNSLPEELFKLPRLKVLDVSRNYLKVLPANFGDLKSLREISLEAQPIESNSLLALRRGLPRTAIRYLDADFGAHFESAAIPESLIPGFQKLYAACDAGEPNAFFELGNFFATNRDYGYAVKAYKVVAENASLQGTGKAMLCQMSIANIYDDINNVKPYSSPYKRKLYIDYDDYLKNSSNNRAFLSYLQISRIRALDEVGKEVRKQAMLKASVISNEIAENLEKIYEANNEEIERLISTAGGMKNLSATGEKVMSDGLISNSQAGVAIGGAANLIGALSASSKDNKAERYKAMNLRLQSEIINLKQQAHDLLPK</sequence>
<dbReference type="RefSeq" id="WP_059068624.1">
    <property type="nucleotide sequence ID" value="NZ_LNAL01000005.1"/>
</dbReference>
<evidence type="ECO:0000256" key="3">
    <source>
        <dbReference type="SAM" id="MobiDB-lite"/>
    </source>
</evidence>
<dbReference type="OrthoDB" id="901479at2"/>
<proteinExistence type="predicted"/>
<evidence type="ECO:0000259" key="4">
    <source>
        <dbReference type="Pfam" id="PF23598"/>
    </source>
</evidence>
<dbReference type="EMBL" id="LNAL01000005">
    <property type="protein sequence ID" value="KUG09120.1"/>
    <property type="molecule type" value="Genomic_DNA"/>
</dbReference>
<evidence type="ECO:0000313" key="5">
    <source>
        <dbReference type="EMBL" id="KUG09120.1"/>
    </source>
</evidence>
<keyword evidence="6" id="KW-1185">Reference proteome</keyword>
<protein>
    <recommendedName>
        <fullName evidence="4">Disease resistance R13L4/SHOC-2-like LRR domain-containing protein</fullName>
    </recommendedName>
</protein>
<dbReference type="Pfam" id="PF23598">
    <property type="entry name" value="LRR_14"/>
    <property type="match status" value="1"/>
</dbReference>
<dbReference type="InterPro" id="IPR003591">
    <property type="entry name" value="Leu-rich_rpt_typical-subtyp"/>
</dbReference>
<dbReference type="SMART" id="SM00369">
    <property type="entry name" value="LRR_TYP"/>
    <property type="match status" value="6"/>
</dbReference>
<feature type="region of interest" description="Disordered" evidence="3">
    <location>
        <begin position="258"/>
        <end position="293"/>
    </location>
</feature>
<organism evidence="5 6">
    <name type="scientific">Solirubrum puertoriconensis</name>
    <dbReference type="NCBI Taxonomy" id="1751427"/>
    <lineage>
        <taxon>Bacteria</taxon>
        <taxon>Pseudomonadati</taxon>
        <taxon>Bacteroidota</taxon>
        <taxon>Cytophagia</taxon>
        <taxon>Cytophagales</taxon>
    </lineage>
</organism>
<reference evidence="5 6" key="1">
    <citation type="submission" date="2015-11" db="EMBL/GenBank/DDBJ databases">
        <title>Solirubrum puertoriconensis gen. nov. an environmental bacteria isolated in Puerto Rico.</title>
        <authorList>
            <person name="Cuebas-Irizarry M.F."/>
            <person name="Montalvo-Rodriguez R."/>
        </authorList>
    </citation>
    <scope>NUCLEOTIDE SEQUENCE [LARGE SCALE GENOMIC DNA]</scope>
    <source>
        <strain evidence="5 6">MC1A</strain>
    </source>
</reference>
<gene>
    <name evidence="5" type="ORF">ASU33_20090</name>
</gene>
<dbReference type="GO" id="GO:0005737">
    <property type="term" value="C:cytoplasm"/>
    <property type="evidence" value="ECO:0007669"/>
    <property type="project" value="TreeGrafter"/>
</dbReference>
<comment type="caution">
    <text evidence="5">The sequence shown here is derived from an EMBL/GenBank/DDBJ whole genome shotgun (WGS) entry which is preliminary data.</text>
</comment>
<evidence type="ECO:0000256" key="2">
    <source>
        <dbReference type="ARBA" id="ARBA00022737"/>
    </source>
</evidence>
<accession>A0A9X0HND9</accession>
<dbReference type="PANTHER" id="PTHR48051:SF1">
    <property type="entry name" value="RAS SUPPRESSOR PROTEIN 1"/>
    <property type="match status" value="1"/>
</dbReference>
<dbReference type="Gene3D" id="3.80.10.10">
    <property type="entry name" value="Ribonuclease Inhibitor"/>
    <property type="match status" value="3"/>
</dbReference>
<keyword evidence="2" id="KW-0677">Repeat</keyword>
<name>A0A9X0HND9_SOLP1</name>